<dbReference type="InterPro" id="IPR007459">
    <property type="entry name" value="DNA_pol3_chi"/>
</dbReference>
<dbReference type="GO" id="GO:0003677">
    <property type="term" value="F:DNA binding"/>
    <property type="evidence" value="ECO:0007669"/>
    <property type="project" value="InterPro"/>
</dbReference>
<name>A0A094Z2I8_9HYPH</name>
<dbReference type="InterPro" id="IPR036768">
    <property type="entry name" value="PolIII_chi_sf"/>
</dbReference>
<evidence type="ECO:0000313" key="1">
    <source>
        <dbReference type="EMBL" id="KJZ82324.1"/>
    </source>
</evidence>
<sequence>MTDFLFCRFKHNWQNDFLILLESEYQNGLRISIQCGSERIRDALNERLWTWKRDSFMPHGIDVGEEEALASFQPILLTVSSNNANASMVRFFVDQASMHIGDMDHYKKIIFIINTDDQESLKWGRANWKNLKSNGYTLTFL</sequence>
<keyword evidence="1" id="KW-0808">Transferase</keyword>
<dbReference type="PATRIC" id="fig|556287.8.peg.1079"/>
<dbReference type="GO" id="GO:0032298">
    <property type="term" value="P:positive regulation of DNA-templated DNA replication initiation"/>
    <property type="evidence" value="ECO:0007669"/>
    <property type="project" value="TreeGrafter"/>
</dbReference>
<dbReference type="EC" id="2.7.7.7" evidence="1"/>
<organism evidence="1 2">
    <name type="scientific">Candidatus Liberibacter solanacearum</name>
    <dbReference type="NCBI Taxonomy" id="556287"/>
    <lineage>
        <taxon>Bacteria</taxon>
        <taxon>Pseudomonadati</taxon>
        <taxon>Pseudomonadota</taxon>
        <taxon>Alphaproteobacteria</taxon>
        <taxon>Hyphomicrobiales</taxon>
        <taxon>Rhizobiaceae</taxon>
        <taxon>Liberibacter</taxon>
    </lineage>
</organism>
<keyword evidence="1" id="KW-0548">Nucleotidyltransferase</keyword>
<dbReference type="GO" id="GO:0006260">
    <property type="term" value="P:DNA replication"/>
    <property type="evidence" value="ECO:0007669"/>
    <property type="project" value="InterPro"/>
</dbReference>
<dbReference type="RefSeq" id="WP_034441365.1">
    <property type="nucleotide sequence ID" value="NZ_JMTK01000002.1"/>
</dbReference>
<accession>A0A094Z2I8</accession>
<dbReference type="Gene3D" id="3.40.50.10110">
    <property type="entry name" value="DNA polymerase III subunit chi"/>
    <property type="match status" value="1"/>
</dbReference>
<dbReference type="PANTHER" id="PTHR38767">
    <property type="entry name" value="DNA POLYMERASE III SUBUNIT CHI"/>
    <property type="match status" value="1"/>
</dbReference>
<dbReference type="Pfam" id="PF04364">
    <property type="entry name" value="DNA_pol3_chi"/>
    <property type="match status" value="1"/>
</dbReference>
<dbReference type="SUPFAM" id="SSF102400">
    <property type="entry name" value="DNA polymerase III chi subunit"/>
    <property type="match status" value="1"/>
</dbReference>
<dbReference type="Proteomes" id="UP000033731">
    <property type="component" value="Unassembled WGS sequence"/>
</dbReference>
<gene>
    <name evidence="1" type="ORF">DJ66_1074</name>
</gene>
<evidence type="ECO:0000313" key="2">
    <source>
        <dbReference type="Proteomes" id="UP000033731"/>
    </source>
</evidence>
<dbReference type="AlphaFoldDB" id="A0A094Z2I8"/>
<dbReference type="EMBL" id="JMTK01000002">
    <property type="protein sequence ID" value="KJZ82324.1"/>
    <property type="molecule type" value="Genomic_DNA"/>
</dbReference>
<keyword evidence="2" id="KW-1185">Reference proteome</keyword>
<dbReference type="GO" id="GO:0003887">
    <property type="term" value="F:DNA-directed DNA polymerase activity"/>
    <property type="evidence" value="ECO:0007669"/>
    <property type="project" value="UniProtKB-EC"/>
</dbReference>
<comment type="caution">
    <text evidence="1">The sequence shown here is derived from an EMBL/GenBank/DDBJ whole genome shotgun (WGS) entry which is preliminary data.</text>
</comment>
<reference evidence="1 2" key="1">
    <citation type="journal article" date="2015" name="Phytopathology">
        <title>Genomes of Candidatus Liberibacter solanacearum haplotype A from New Zealand and the USA suggest significant genome plasticity in the species.</title>
        <authorList>
            <person name="Thompson S.M."/>
            <person name="Johnson C.P."/>
            <person name="Lu A.Y."/>
            <person name="Frampton R.A."/>
            <person name="Sullivan K.L."/>
            <person name="Fiers M.W."/>
            <person name="Crowhurst R.N."/>
            <person name="Pitman A.R."/>
            <person name="Scott I."/>
            <person name="Gudmestad N.C."/>
            <person name="Smith G.R."/>
        </authorList>
    </citation>
    <scope>NUCLEOTIDE SEQUENCE [LARGE SCALE GENOMIC DNA]</scope>
    <source>
        <strain evidence="1 2">LsoNZ1</strain>
    </source>
</reference>
<dbReference type="PANTHER" id="PTHR38767:SF1">
    <property type="entry name" value="DNA POLYMERASE III SUBUNIT CHI"/>
    <property type="match status" value="1"/>
</dbReference>
<proteinExistence type="predicted"/>
<protein>
    <submittedName>
        <fullName evidence="1">DNA polymerase III chi subunit</fullName>
        <ecNumber evidence="1">2.7.7.7</ecNumber>
    </submittedName>
</protein>